<dbReference type="Pfam" id="PF13302">
    <property type="entry name" value="Acetyltransf_3"/>
    <property type="match status" value="1"/>
</dbReference>
<keyword evidence="2" id="KW-0808">Transferase</keyword>
<dbReference type="EMBL" id="JH795863">
    <property type="protein sequence ID" value="EJU01774.1"/>
    <property type="molecule type" value="Genomic_DNA"/>
</dbReference>
<dbReference type="InterPro" id="IPR051908">
    <property type="entry name" value="Ribosomal_N-acetyltransferase"/>
</dbReference>
<dbReference type="PANTHER" id="PTHR43441">
    <property type="entry name" value="RIBOSOMAL-PROTEIN-SERINE ACETYLTRANSFERASE"/>
    <property type="match status" value="1"/>
</dbReference>
<dbReference type="OMA" id="FQYLPYG"/>
<reference evidence="2 3" key="1">
    <citation type="journal article" date="2012" name="Science">
        <title>The Paleozoic origin of enzymatic lignin decomposition reconstructed from 31 fungal genomes.</title>
        <authorList>
            <person name="Floudas D."/>
            <person name="Binder M."/>
            <person name="Riley R."/>
            <person name="Barry K."/>
            <person name="Blanchette R.A."/>
            <person name="Henrissat B."/>
            <person name="Martinez A.T."/>
            <person name="Otillar R."/>
            <person name="Spatafora J.W."/>
            <person name="Yadav J.S."/>
            <person name="Aerts A."/>
            <person name="Benoit I."/>
            <person name="Boyd A."/>
            <person name="Carlson A."/>
            <person name="Copeland A."/>
            <person name="Coutinho P.M."/>
            <person name="de Vries R.P."/>
            <person name="Ferreira P."/>
            <person name="Findley K."/>
            <person name="Foster B."/>
            <person name="Gaskell J."/>
            <person name="Glotzer D."/>
            <person name="Gorecki P."/>
            <person name="Heitman J."/>
            <person name="Hesse C."/>
            <person name="Hori C."/>
            <person name="Igarashi K."/>
            <person name="Jurgens J.A."/>
            <person name="Kallen N."/>
            <person name="Kersten P."/>
            <person name="Kohler A."/>
            <person name="Kuees U."/>
            <person name="Kumar T.K.A."/>
            <person name="Kuo A."/>
            <person name="LaButti K."/>
            <person name="Larrondo L.F."/>
            <person name="Lindquist E."/>
            <person name="Ling A."/>
            <person name="Lombard V."/>
            <person name="Lucas S."/>
            <person name="Lundell T."/>
            <person name="Martin R."/>
            <person name="McLaughlin D.J."/>
            <person name="Morgenstern I."/>
            <person name="Morin E."/>
            <person name="Murat C."/>
            <person name="Nagy L.G."/>
            <person name="Nolan M."/>
            <person name="Ohm R.A."/>
            <person name="Patyshakuliyeva A."/>
            <person name="Rokas A."/>
            <person name="Ruiz-Duenas F.J."/>
            <person name="Sabat G."/>
            <person name="Salamov A."/>
            <person name="Samejima M."/>
            <person name="Schmutz J."/>
            <person name="Slot J.C."/>
            <person name="St John F."/>
            <person name="Stenlid J."/>
            <person name="Sun H."/>
            <person name="Sun S."/>
            <person name="Syed K."/>
            <person name="Tsang A."/>
            <person name="Wiebenga A."/>
            <person name="Young D."/>
            <person name="Pisabarro A."/>
            <person name="Eastwood D.C."/>
            <person name="Martin F."/>
            <person name="Cullen D."/>
            <person name="Grigoriev I.V."/>
            <person name="Hibbett D.S."/>
        </authorList>
    </citation>
    <scope>NUCLEOTIDE SEQUENCE [LARGE SCALE GENOMIC DNA]</scope>
    <source>
        <strain evidence="2 3">DJM-731 SS1</strain>
    </source>
</reference>
<protein>
    <submittedName>
        <fullName evidence="2">Acyl-CoA N-acyltransferase</fullName>
    </submittedName>
</protein>
<dbReference type="InterPro" id="IPR000182">
    <property type="entry name" value="GNAT_dom"/>
</dbReference>
<dbReference type="RefSeq" id="XP_040628671.1">
    <property type="nucleotide sequence ID" value="XM_040770163.1"/>
</dbReference>
<dbReference type="Gene3D" id="3.40.630.30">
    <property type="match status" value="1"/>
</dbReference>
<evidence type="ECO:0000259" key="1">
    <source>
        <dbReference type="PROSITE" id="PS51186"/>
    </source>
</evidence>
<evidence type="ECO:0000313" key="2">
    <source>
        <dbReference type="EMBL" id="EJU01774.1"/>
    </source>
</evidence>
<dbReference type="Proteomes" id="UP000030653">
    <property type="component" value="Unassembled WGS sequence"/>
</dbReference>
<dbReference type="HOGENOM" id="CLU_078023_0_0_1"/>
<dbReference type="PROSITE" id="PS51186">
    <property type="entry name" value="GNAT"/>
    <property type="match status" value="1"/>
</dbReference>
<dbReference type="GeneID" id="63685225"/>
<dbReference type="OrthoDB" id="41238at2759"/>
<dbReference type="GO" id="GO:1990189">
    <property type="term" value="F:protein N-terminal-serine acetyltransferase activity"/>
    <property type="evidence" value="ECO:0007669"/>
    <property type="project" value="TreeGrafter"/>
</dbReference>
<keyword evidence="2" id="KW-0012">Acyltransferase</keyword>
<name>M5FZ39_DACPD</name>
<dbReference type="SUPFAM" id="SSF55729">
    <property type="entry name" value="Acyl-CoA N-acyltransferases (Nat)"/>
    <property type="match status" value="1"/>
</dbReference>
<proteinExistence type="predicted"/>
<sequence length="256" mass="28673">MDKVVNNYAPARPNVKTMEELLNEVHDVNFVFPLKELDSGKVRLVPFIPSVHMPLLVTRPAAHPELFHHTAYGPLDDLPSSLQMYEVFIRSNPGGIWYAVLDLTREDLDKPELGGAFAGTIGLWEASREQNQAELACVVYLPEFQKTHVGTHSAGLLLHWLLDSPTQGGLGLRRVQWRANELNAKSIQAAERLGFKREGTLRWHMVLSEGKEGLDPPTEPDGLTGPGRHSALLSLCWEDWQEGGRERIEMLMNRAG</sequence>
<dbReference type="InterPro" id="IPR016181">
    <property type="entry name" value="Acyl_CoA_acyltransferase"/>
</dbReference>
<organism evidence="2 3">
    <name type="scientific">Dacryopinax primogenitus (strain DJM 731)</name>
    <name type="common">Brown rot fungus</name>
    <dbReference type="NCBI Taxonomy" id="1858805"/>
    <lineage>
        <taxon>Eukaryota</taxon>
        <taxon>Fungi</taxon>
        <taxon>Dikarya</taxon>
        <taxon>Basidiomycota</taxon>
        <taxon>Agaricomycotina</taxon>
        <taxon>Dacrymycetes</taxon>
        <taxon>Dacrymycetales</taxon>
        <taxon>Dacrymycetaceae</taxon>
        <taxon>Dacryopinax</taxon>
    </lineage>
</organism>
<feature type="domain" description="N-acetyltransferase" evidence="1">
    <location>
        <begin position="56"/>
        <end position="214"/>
    </location>
</feature>
<keyword evidence="3" id="KW-1185">Reference proteome</keyword>
<dbReference type="PANTHER" id="PTHR43441:SF5">
    <property type="entry name" value="FAMILY ACETYLTRANSFERASE, PUTATIVE-RELATED"/>
    <property type="match status" value="1"/>
</dbReference>
<dbReference type="GO" id="GO:0008999">
    <property type="term" value="F:protein-N-terminal-alanine acetyltransferase activity"/>
    <property type="evidence" value="ECO:0007669"/>
    <property type="project" value="TreeGrafter"/>
</dbReference>
<accession>M5FZ39</accession>
<gene>
    <name evidence="2" type="ORF">DACRYDRAFT_116226</name>
</gene>
<dbReference type="AlphaFoldDB" id="M5FZ39"/>
<evidence type="ECO:0000313" key="3">
    <source>
        <dbReference type="Proteomes" id="UP000030653"/>
    </source>
</evidence>